<dbReference type="Gene3D" id="1.20.1730.10">
    <property type="entry name" value="Sodium/glucose cotransporter"/>
    <property type="match status" value="1"/>
</dbReference>
<dbReference type="InterPro" id="IPR018212">
    <property type="entry name" value="Na/solute_symporter_CS"/>
</dbReference>
<comment type="subcellular location">
    <subcellularLocation>
        <location evidence="1">Cell membrane</location>
        <topology evidence="1">Multi-pass membrane protein</topology>
    </subcellularLocation>
</comment>
<feature type="transmembrane region" description="Helical" evidence="13">
    <location>
        <begin position="330"/>
        <end position="348"/>
    </location>
</feature>
<sequence length="519" mass="55922">MMAVVAVYFLGLVAVGAWASRKVRTSEDYILAGRNLGFWVFTILIVASICSGMTILGTSGLGYVTGWPTIWEQVFVPLSAAVCLLLFGTKLHAVGRERGYLTVQDYFADRFYSNNGIRGLSAVTGILVSLIYMVGQFVAISMVLSWLFGISYHAALMISALIVTAYVIMGGLYAVAWSSLIQGMMLIVGVLLVGPAVIRSAGGLSSINAVLAGIDPNFVQPWFPDWYPGAAAPYAGYAFATPIFLVSFFFLLSFGLASAPHVINNVFAARDAKYFKWAPLAAFSVYVVVMYLVKITGFAGRAMETEGQIALPSGVSNPSDYVFVLGAEHAFPSIISVLIGVIVLAAVMSTTDRLMLTIGTYFGWDIYKRFLRPDARDSTVTFVSRVAVAVAAVLTLILAWSNPPALLAWLIWMGIGLMLACYVAPLLAGLYWRRATREGAIFSMGLGLLGAGVAGYWYQFVHVLPVHFSLYGFALSILAIVVVSLATAKPSEEVLDGTMTGPYIRKRQARGEGGPGLKR</sequence>
<evidence type="ECO:0000313" key="16">
    <source>
        <dbReference type="Proteomes" id="UP000053961"/>
    </source>
</evidence>
<dbReference type="PATRIC" id="fig|301375.6.peg.536"/>
<evidence type="ECO:0000256" key="5">
    <source>
        <dbReference type="ARBA" id="ARBA00022692"/>
    </source>
</evidence>
<dbReference type="PANTHER" id="PTHR48086:SF3">
    <property type="entry name" value="SODIUM_PROLINE SYMPORTER"/>
    <property type="match status" value="1"/>
</dbReference>
<evidence type="ECO:0000256" key="6">
    <source>
        <dbReference type="ARBA" id="ARBA00022847"/>
    </source>
</evidence>
<dbReference type="InterPro" id="IPR050277">
    <property type="entry name" value="Sodium:Solute_Symporter"/>
</dbReference>
<dbReference type="AlphaFoldDB" id="A0A101IFK8"/>
<dbReference type="GO" id="GO:0046942">
    <property type="term" value="P:carboxylic acid transport"/>
    <property type="evidence" value="ECO:0007669"/>
    <property type="project" value="UniProtKB-ARBA"/>
</dbReference>
<dbReference type="PANTHER" id="PTHR48086">
    <property type="entry name" value="SODIUM/PROLINE SYMPORTER-RELATED"/>
    <property type="match status" value="1"/>
</dbReference>
<proteinExistence type="inferred from homology"/>
<feature type="transmembrane region" description="Helical" evidence="13">
    <location>
        <begin position="234"/>
        <end position="254"/>
    </location>
</feature>
<dbReference type="InterPro" id="IPR038377">
    <property type="entry name" value="Na/Glc_symporter_sf"/>
</dbReference>
<evidence type="ECO:0000256" key="12">
    <source>
        <dbReference type="RuleBase" id="RU362091"/>
    </source>
</evidence>
<keyword evidence="7 13" id="KW-1133">Transmembrane helix</keyword>
<dbReference type="EMBL" id="LGHB01000056">
    <property type="protein sequence ID" value="KUK94238.1"/>
    <property type="molecule type" value="Genomic_DNA"/>
</dbReference>
<dbReference type="Proteomes" id="UP000053961">
    <property type="component" value="Unassembled WGS sequence"/>
</dbReference>
<evidence type="ECO:0000256" key="2">
    <source>
        <dbReference type="ARBA" id="ARBA00006434"/>
    </source>
</evidence>
<dbReference type="CDD" id="cd10322">
    <property type="entry name" value="SLC5sbd"/>
    <property type="match status" value="1"/>
</dbReference>
<feature type="transmembrane region" description="Helical" evidence="13">
    <location>
        <begin position="439"/>
        <end position="458"/>
    </location>
</feature>
<feature type="transmembrane region" description="Helical" evidence="13">
    <location>
        <begin position="187"/>
        <end position="214"/>
    </location>
</feature>
<comment type="similarity">
    <text evidence="2 12">Belongs to the sodium:solute symporter (SSF) (TC 2.A.21) family.</text>
</comment>
<evidence type="ECO:0000256" key="13">
    <source>
        <dbReference type="SAM" id="Phobius"/>
    </source>
</evidence>
<feature type="transmembrane region" description="Helical" evidence="13">
    <location>
        <begin position="274"/>
        <end position="293"/>
    </location>
</feature>
<evidence type="ECO:0000256" key="11">
    <source>
        <dbReference type="ARBA" id="ARBA00023201"/>
    </source>
</evidence>
<evidence type="ECO:0000256" key="10">
    <source>
        <dbReference type="ARBA" id="ARBA00023136"/>
    </source>
</evidence>
<evidence type="ECO:0000313" key="14">
    <source>
        <dbReference type="EMBL" id="KUK43335.1"/>
    </source>
</evidence>
<feature type="transmembrane region" description="Helical" evidence="13">
    <location>
        <begin position="38"/>
        <end position="64"/>
    </location>
</feature>
<evidence type="ECO:0000256" key="8">
    <source>
        <dbReference type="ARBA" id="ARBA00023053"/>
    </source>
</evidence>
<keyword evidence="5 13" id="KW-0812">Transmembrane</keyword>
<evidence type="ECO:0000313" key="17">
    <source>
        <dbReference type="Proteomes" id="UP000057043"/>
    </source>
</evidence>
<keyword evidence="6" id="KW-0769">Symport</keyword>
<protein>
    <submittedName>
        <fullName evidence="15">Na+/solute symporter</fullName>
    </submittedName>
</protein>
<keyword evidence="3" id="KW-0813">Transport</keyword>
<keyword evidence="10 13" id="KW-0472">Membrane</keyword>
<feature type="transmembrane region" description="Helical" evidence="13">
    <location>
        <begin position="470"/>
        <end position="488"/>
    </location>
</feature>
<dbReference type="GO" id="GO:0006814">
    <property type="term" value="P:sodium ion transport"/>
    <property type="evidence" value="ECO:0007669"/>
    <property type="project" value="UniProtKB-KW"/>
</dbReference>
<dbReference type="Proteomes" id="UP000057043">
    <property type="component" value="Unassembled WGS sequence"/>
</dbReference>
<evidence type="ECO:0000313" key="15">
    <source>
        <dbReference type="EMBL" id="KUK94238.1"/>
    </source>
</evidence>
<organism evidence="15 16">
    <name type="scientific">Methanothrix harundinacea</name>
    <dbReference type="NCBI Taxonomy" id="301375"/>
    <lineage>
        <taxon>Archaea</taxon>
        <taxon>Methanobacteriati</taxon>
        <taxon>Methanobacteriota</taxon>
        <taxon>Stenosarchaea group</taxon>
        <taxon>Methanomicrobia</taxon>
        <taxon>Methanotrichales</taxon>
        <taxon>Methanotrichaceae</taxon>
        <taxon>Methanothrix</taxon>
    </lineage>
</organism>
<accession>A0A101IFK8</accession>
<evidence type="ECO:0000256" key="7">
    <source>
        <dbReference type="ARBA" id="ARBA00022989"/>
    </source>
</evidence>
<comment type="caution">
    <text evidence="15">The sequence shown here is derived from an EMBL/GenBank/DDBJ whole genome shotgun (WGS) entry which is preliminary data.</text>
</comment>
<keyword evidence="9" id="KW-0406">Ion transport</keyword>
<dbReference type="GO" id="GO:0005886">
    <property type="term" value="C:plasma membrane"/>
    <property type="evidence" value="ECO:0007669"/>
    <property type="project" value="UniProtKB-SubCell"/>
</dbReference>
<keyword evidence="8" id="KW-0915">Sodium</keyword>
<feature type="transmembrane region" description="Helical" evidence="13">
    <location>
        <begin position="406"/>
        <end position="432"/>
    </location>
</feature>
<reference evidence="16 17" key="2">
    <citation type="journal article" date="2015" name="MBio">
        <title>Genome-Resolved Metagenomic Analysis Reveals Roles for Candidate Phyla and Other Microbial Community Members in Biogeochemical Transformations in Oil Reservoirs.</title>
        <authorList>
            <person name="Hu P."/>
            <person name="Tom L."/>
            <person name="Singh A."/>
            <person name="Thomas B.C."/>
            <person name="Baker B.J."/>
            <person name="Piceno Y.M."/>
            <person name="Andersen G.L."/>
            <person name="Banfield J.F."/>
        </authorList>
    </citation>
    <scope>NUCLEOTIDE SEQUENCE [LARGE SCALE GENOMIC DNA]</scope>
    <source>
        <strain evidence="14">57_489</strain>
    </source>
</reference>
<dbReference type="InterPro" id="IPR001734">
    <property type="entry name" value="Na/solute_symporter"/>
</dbReference>
<feature type="transmembrane region" description="Helical" evidence="13">
    <location>
        <begin position="379"/>
        <end position="400"/>
    </location>
</feature>
<gene>
    <name evidence="14" type="ORF">XD72_2290</name>
    <name evidence="15" type="ORF">XE07_2203</name>
</gene>
<dbReference type="GO" id="GO:0015293">
    <property type="term" value="F:symporter activity"/>
    <property type="evidence" value="ECO:0007669"/>
    <property type="project" value="UniProtKB-KW"/>
</dbReference>
<keyword evidence="4" id="KW-1003">Cell membrane</keyword>
<evidence type="ECO:0000256" key="4">
    <source>
        <dbReference type="ARBA" id="ARBA00022475"/>
    </source>
</evidence>
<dbReference type="EMBL" id="LGFT01000085">
    <property type="protein sequence ID" value="KUK43335.1"/>
    <property type="molecule type" value="Genomic_DNA"/>
</dbReference>
<feature type="transmembrane region" description="Helical" evidence="13">
    <location>
        <begin position="154"/>
        <end position="175"/>
    </location>
</feature>
<reference evidence="15" key="1">
    <citation type="journal article" date="2015" name="MBio">
        <title>Genome-resolved metagenomic analysis reveals roles for candidate phyla and other microbial community members in biogeochemical transformations in oil reservoirs.</title>
        <authorList>
            <person name="Hu P."/>
            <person name="Tom L."/>
            <person name="Singh A."/>
            <person name="Thomas B.C."/>
            <person name="Baker B.J."/>
            <person name="Piceno Y.M."/>
            <person name="Andersen G.L."/>
            <person name="Banfield J.F."/>
        </authorList>
    </citation>
    <scope>NUCLEOTIDE SEQUENCE [LARGE SCALE GENOMIC DNA]</scope>
    <source>
        <strain evidence="15">56_747</strain>
    </source>
</reference>
<feature type="transmembrane region" description="Helical" evidence="13">
    <location>
        <begin position="120"/>
        <end position="148"/>
    </location>
</feature>
<keyword evidence="11" id="KW-0739">Sodium transport</keyword>
<name>A0A101IFK8_9EURY</name>
<evidence type="ECO:0000256" key="1">
    <source>
        <dbReference type="ARBA" id="ARBA00004651"/>
    </source>
</evidence>
<evidence type="ECO:0000256" key="3">
    <source>
        <dbReference type="ARBA" id="ARBA00022448"/>
    </source>
</evidence>
<dbReference type="PROSITE" id="PS00456">
    <property type="entry name" value="NA_SOLUT_SYMP_1"/>
    <property type="match status" value="1"/>
</dbReference>
<evidence type="ECO:0000256" key="9">
    <source>
        <dbReference type="ARBA" id="ARBA00023065"/>
    </source>
</evidence>
<dbReference type="PROSITE" id="PS50283">
    <property type="entry name" value="NA_SOLUT_SYMP_3"/>
    <property type="match status" value="1"/>
</dbReference>
<dbReference type="Pfam" id="PF00474">
    <property type="entry name" value="SSF"/>
    <property type="match status" value="1"/>
</dbReference>